<dbReference type="GO" id="GO:0006529">
    <property type="term" value="P:asparagine biosynthetic process"/>
    <property type="evidence" value="ECO:0007669"/>
    <property type="project" value="UniProtKB-KW"/>
</dbReference>
<evidence type="ECO:0000256" key="12">
    <source>
        <dbReference type="SAM" id="MobiDB-lite"/>
    </source>
</evidence>
<dbReference type="AlphaFoldDB" id="A0A426V4T8"/>
<dbReference type="GO" id="GO:0004066">
    <property type="term" value="F:asparagine synthase (glutamine-hydrolyzing) activity"/>
    <property type="evidence" value="ECO:0007669"/>
    <property type="project" value="UniProtKB-EC"/>
</dbReference>
<dbReference type="InterPro" id="IPR006426">
    <property type="entry name" value="Asn_synth_AEB"/>
</dbReference>
<protein>
    <recommendedName>
        <fullName evidence="3">asparagine synthase (glutamine-hydrolyzing)</fullName>
        <ecNumber evidence="3">6.3.5.4</ecNumber>
    </recommendedName>
</protein>
<feature type="compositionally biased region" description="Low complexity" evidence="12">
    <location>
        <begin position="642"/>
        <end position="653"/>
    </location>
</feature>
<keyword evidence="15" id="KW-1185">Reference proteome</keyword>
<reference evidence="14 15" key="1">
    <citation type="submission" date="2018-12" db="EMBL/GenBank/DDBJ databases">
        <title>Glycomyces sp. YIM 121974 draft genome.</title>
        <authorList>
            <person name="Li Q."/>
        </authorList>
    </citation>
    <scope>NUCLEOTIDE SEQUENCE [LARGE SCALE GENOMIC DNA]</scope>
    <source>
        <strain evidence="14 15">YIM 121974</strain>
    </source>
</reference>
<evidence type="ECO:0000256" key="6">
    <source>
        <dbReference type="ARBA" id="ARBA00022888"/>
    </source>
</evidence>
<dbReference type="PANTHER" id="PTHR43284">
    <property type="entry name" value="ASPARAGINE SYNTHETASE (GLUTAMINE-HYDROLYZING)"/>
    <property type="match status" value="1"/>
</dbReference>
<sequence>MCGFVVCAADPAEPAGGDLPALLDLLDHRGPDETAADPPGGRVRMGFKRLAIIDTAGSHQPMRTADARLAIVFNGEIYNYLELRDELVREAGAVFTTRGDTEVLLAAYRHWGPDLVHRLRGMFAFVIHDADADLLFAARDPFGIKPLYWTRRGGAVWLASEKKALPGLDRDHVDPDALAHYATFQYVPEPATLHRGVHRFEPGHSALFRPGADPRPVRYFQPMFKPAKVTDEERLHREIEAALRDSVRVHMRSDVPVGALLSSGIDSTAVAALARETDPRLLTFTAQFTDPGLYDELEVASRSAAELGLVNIPAPVAAEDVIAELPRIVWHLDDPVADPALVPLYFVAKKAAEHVTVALGGEGADELFGGYTIYREPRSLKPVTVLPDPAKHLLQRVSRALPEGVKGRGFLERGTAEIEERFVGNAKIFTGEAKERLLRRPGPDVRDVTGPVWDESAHLDPVSRMQYLDLRTWMRGDILVKADRMSMAHSLELRVPFLDRAVWDTAARIPASHRLSGPQTKVALRRALARIVPPSIVERPKLGFPTPHRQWLAGPLFDWTDQVLAEAPCGHLLDLDYARGLLREHRDGADHARKVWAVLVFCLWYGQIEAAPPRPAAPAVPRRLPPLTASIPVPTAGAPGEPVDVVPDFVPAPRQESPQGLVPGF</sequence>
<dbReference type="SUPFAM" id="SSF56235">
    <property type="entry name" value="N-terminal nucleophile aminohydrolases (Ntn hydrolases)"/>
    <property type="match status" value="1"/>
</dbReference>
<dbReference type="CDD" id="cd01991">
    <property type="entry name" value="Asn_synthase_B_C"/>
    <property type="match status" value="1"/>
</dbReference>
<evidence type="ECO:0000256" key="9">
    <source>
        <dbReference type="PIRSR" id="PIRSR001589-1"/>
    </source>
</evidence>
<evidence type="ECO:0000256" key="2">
    <source>
        <dbReference type="ARBA" id="ARBA00005752"/>
    </source>
</evidence>
<keyword evidence="9" id="KW-0028">Amino-acid biosynthesis</keyword>
<organism evidence="14 15">
    <name type="scientific">Glycomyces terrestris</name>
    <dbReference type="NCBI Taxonomy" id="2493553"/>
    <lineage>
        <taxon>Bacteria</taxon>
        <taxon>Bacillati</taxon>
        <taxon>Actinomycetota</taxon>
        <taxon>Actinomycetes</taxon>
        <taxon>Glycomycetales</taxon>
        <taxon>Glycomycetaceae</taxon>
        <taxon>Glycomyces</taxon>
    </lineage>
</organism>
<dbReference type="NCBIfam" id="TIGR01536">
    <property type="entry name" value="asn_synth_AEB"/>
    <property type="match status" value="1"/>
</dbReference>
<dbReference type="EC" id="6.3.5.4" evidence="3"/>
<evidence type="ECO:0000256" key="8">
    <source>
        <dbReference type="ARBA" id="ARBA00048741"/>
    </source>
</evidence>
<dbReference type="CDD" id="cd00712">
    <property type="entry name" value="AsnB"/>
    <property type="match status" value="1"/>
</dbReference>
<name>A0A426V4T8_9ACTN</name>
<feature type="active site" description="For GATase activity" evidence="9">
    <location>
        <position position="2"/>
    </location>
</feature>
<evidence type="ECO:0000313" key="15">
    <source>
        <dbReference type="Proteomes" id="UP000277256"/>
    </source>
</evidence>
<keyword evidence="4 10" id="KW-0547">Nucleotide-binding</keyword>
<dbReference type="OrthoDB" id="9763290at2"/>
<evidence type="ECO:0000256" key="4">
    <source>
        <dbReference type="ARBA" id="ARBA00022741"/>
    </source>
</evidence>
<evidence type="ECO:0000256" key="11">
    <source>
        <dbReference type="PIRSR" id="PIRSR001589-3"/>
    </source>
</evidence>
<dbReference type="EMBL" id="RSEB01000001">
    <property type="protein sequence ID" value="RRS01882.1"/>
    <property type="molecule type" value="Genomic_DNA"/>
</dbReference>
<evidence type="ECO:0000256" key="3">
    <source>
        <dbReference type="ARBA" id="ARBA00012737"/>
    </source>
</evidence>
<dbReference type="Pfam" id="PF00733">
    <property type="entry name" value="Asn_synthase"/>
    <property type="match status" value="1"/>
</dbReference>
<dbReference type="InterPro" id="IPR017932">
    <property type="entry name" value="GATase_2_dom"/>
</dbReference>
<keyword evidence="5 10" id="KW-0067">ATP-binding</keyword>
<feature type="region of interest" description="Disordered" evidence="12">
    <location>
        <begin position="631"/>
        <end position="665"/>
    </location>
</feature>
<dbReference type="InterPro" id="IPR014729">
    <property type="entry name" value="Rossmann-like_a/b/a_fold"/>
</dbReference>
<evidence type="ECO:0000256" key="5">
    <source>
        <dbReference type="ARBA" id="ARBA00022840"/>
    </source>
</evidence>
<dbReference type="Gene3D" id="3.60.20.10">
    <property type="entry name" value="Glutamine Phosphoribosylpyrophosphate, subunit 1, domain 1"/>
    <property type="match status" value="1"/>
</dbReference>
<comment type="catalytic activity">
    <reaction evidence="8">
        <text>L-aspartate + L-glutamine + ATP + H2O = L-asparagine + L-glutamate + AMP + diphosphate + H(+)</text>
        <dbReference type="Rhea" id="RHEA:12228"/>
        <dbReference type="ChEBI" id="CHEBI:15377"/>
        <dbReference type="ChEBI" id="CHEBI:15378"/>
        <dbReference type="ChEBI" id="CHEBI:29985"/>
        <dbReference type="ChEBI" id="CHEBI:29991"/>
        <dbReference type="ChEBI" id="CHEBI:30616"/>
        <dbReference type="ChEBI" id="CHEBI:33019"/>
        <dbReference type="ChEBI" id="CHEBI:58048"/>
        <dbReference type="ChEBI" id="CHEBI:58359"/>
        <dbReference type="ChEBI" id="CHEBI:456215"/>
        <dbReference type="EC" id="6.3.5.4"/>
    </reaction>
</comment>
<keyword evidence="14" id="KW-0436">Ligase</keyword>
<feature type="domain" description="Glutamine amidotransferase type-2" evidence="13">
    <location>
        <begin position="2"/>
        <end position="211"/>
    </location>
</feature>
<dbReference type="Pfam" id="PF13537">
    <property type="entry name" value="GATase_7"/>
    <property type="match status" value="1"/>
</dbReference>
<dbReference type="PIRSF" id="PIRSF001589">
    <property type="entry name" value="Asn_synthetase_glu-h"/>
    <property type="match status" value="1"/>
</dbReference>
<dbReference type="PROSITE" id="PS51278">
    <property type="entry name" value="GATASE_TYPE_2"/>
    <property type="match status" value="1"/>
</dbReference>
<keyword evidence="7 9" id="KW-0315">Glutamine amidotransferase</keyword>
<comment type="caution">
    <text evidence="14">The sequence shown here is derived from an EMBL/GenBank/DDBJ whole genome shotgun (WGS) entry which is preliminary data.</text>
</comment>
<dbReference type="InterPro" id="IPR001962">
    <property type="entry name" value="Asn_synthase"/>
</dbReference>
<accession>A0A426V4T8</accession>
<comment type="pathway">
    <text evidence="1">Amino-acid biosynthesis; L-asparagine biosynthesis; L-asparagine from L-aspartate (L-Gln route): step 1/1.</text>
</comment>
<evidence type="ECO:0000256" key="10">
    <source>
        <dbReference type="PIRSR" id="PIRSR001589-2"/>
    </source>
</evidence>
<dbReference type="PANTHER" id="PTHR43284:SF1">
    <property type="entry name" value="ASPARAGINE SYNTHETASE"/>
    <property type="match status" value="1"/>
</dbReference>
<gene>
    <name evidence="14" type="primary">asnB</name>
    <name evidence="14" type="ORF">EIW28_03820</name>
</gene>
<evidence type="ECO:0000313" key="14">
    <source>
        <dbReference type="EMBL" id="RRS01882.1"/>
    </source>
</evidence>
<dbReference type="Gene3D" id="3.40.50.620">
    <property type="entry name" value="HUPs"/>
    <property type="match status" value="1"/>
</dbReference>
<dbReference type="RefSeq" id="WP_125246357.1">
    <property type="nucleotide sequence ID" value="NZ_RSEB01000001.1"/>
</dbReference>
<proteinExistence type="inferred from homology"/>
<evidence type="ECO:0000256" key="1">
    <source>
        <dbReference type="ARBA" id="ARBA00005187"/>
    </source>
</evidence>
<evidence type="ECO:0000259" key="13">
    <source>
        <dbReference type="PROSITE" id="PS51278"/>
    </source>
</evidence>
<feature type="site" description="Important for beta-aspartyl-AMP intermediate formation" evidence="11">
    <location>
        <position position="362"/>
    </location>
</feature>
<dbReference type="GO" id="GO:0005524">
    <property type="term" value="F:ATP binding"/>
    <property type="evidence" value="ECO:0007669"/>
    <property type="project" value="UniProtKB-KW"/>
</dbReference>
<dbReference type="GO" id="GO:0005829">
    <property type="term" value="C:cytosol"/>
    <property type="evidence" value="ECO:0007669"/>
    <property type="project" value="TreeGrafter"/>
</dbReference>
<dbReference type="Proteomes" id="UP000277256">
    <property type="component" value="Unassembled WGS sequence"/>
</dbReference>
<dbReference type="InterPro" id="IPR051786">
    <property type="entry name" value="ASN_synthetase/amidase"/>
</dbReference>
<evidence type="ECO:0000256" key="7">
    <source>
        <dbReference type="ARBA" id="ARBA00022962"/>
    </source>
</evidence>
<feature type="binding site" evidence="10">
    <location>
        <position position="260"/>
    </location>
    <ligand>
        <name>ATP</name>
        <dbReference type="ChEBI" id="CHEBI:30616"/>
    </ligand>
</feature>
<dbReference type="InterPro" id="IPR029055">
    <property type="entry name" value="Ntn_hydrolases_N"/>
</dbReference>
<dbReference type="SUPFAM" id="SSF52402">
    <property type="entry name" value="Adenine nucleotide alpha hydrolases-like"/>
    <property type="match status" value="1"/>
</dbReference>
<keyword evidence="6 9" id="KW-0061">Asparagine biosynthesis</keyword>
<comment type="similarity">
    <text evidence="2">Belongs to the asparagine synthetase family.</text>
</comment>
<dbReference type="InterPro" id="IPR033738">
    <property type="entry name" value="AsnB_N"/>
</dbReference>
<feature type="binding site" evidence="10">
    <location>
        <position position="100"/>
    </location>
    <ligand>
        <name>L-glutamine</name>
        <dbReference type="ChEBI" id="CHEBI:58359"/>
    </ligand>
</feature>